<dbReference type="Pfam" id="PF07295">
    <property type="entry name" value="DUF1451"/>
    <property type="match status" value="1"/>
</dbReference>
<gene>
    <name evidence="2" type="ORF">LCGC14_0952730</name>
</gene>
<keyword evidence="1" id="KW-0175">Coiled coil</keyword>
<dbReference type="InterPro" id="IPR009912">
    <property type="entry name" value="DUF1451"/>
</dbReference>
<accession>A0A0F9NGU5</accession>
<dbReference type="SUPFAM" id="SSF58113">
    <property type="entry name" value="Apolipoprotein A-I"/>
    <property type="match status" value="1"/>
</dbReference>
<dbReference type="AlphaFoldDB" id="A0A0F9NGU5"/>
<feature type="coiled-coil region" evidence="1">
    <location>
        <begin position="11"/>
        <end position="53"/>
    </location>
</feature>
<evidence type="ECO:0000256" key="1">
    <source>
        <dbReference type="SAM" id="Coils"/>
    </source>
</evidence>
<comment type="caution">
    <text evidence="2">The sequence shown here is derived from an EMBL/GenBank/DDBJ whole genome shotgun (WGS) entry which is preliminary data.</text>
</comment>
<name>A0A0F9NGU5_9ZZZZ</name>
<dbReference type="EMBL" id="LAZR01003399">
    <property type="protein sequence ID" value="KKN18750.1"/>
    <property type="molecule type" value="Genomic_DNA"/>
</dbReference>
<sequence>MSEKDFETKLNEAYDKMMERVQQLFDDAEQQALPTLQRNLDKAKKQAVELKELTHDEAEKIALYIERDLHDAADYIESSGKTVSEWLAFDFEQVENRLLELFASVADKTRLELQQITQMAKTAQQYHTGEVAGIGTLVCDACGCELNFTKTSRIPPCPKCHKTTFSRKKAS</sequence>
<reference evidence="2" key="1">
    <citation type="journal article" date="2015" name="Nature">
        <title>Complex archaea that bridge the gap between prokaryotes and eukaryotes.</title>
        <authorList>
            <person name="Spang A."/>
            <person name="Saw J.H."/>
            <person name="Jorgensen S.L."/>
            <person name="Zaremba-Niedzwiedzka K."/>
            <person name="Martijn J."/>
            <person name="Lind A.E."/>
            <person name="van Eijk R."/>
            <person name="Schleper C."/>
            <person name="Guy L."/>
            <person name="Ettema T.J."/>
        </authorList>
    </citation>
    <scope>NUCLEOTIDE SEQUENCE</scope>
</reference>
<evidence type="ECO:0000313" key="2">
    <source>
        <dbReference type="EMBL" id="KKN18750.1"/>
    </source>
</evidence>
<proteinExistence type="predicted"/>
<protein>
    <submittedName>
        <fullName evidence="2">Uncharacterized protein</fullName>
    </submittedName>
</protein>
<organism evidence="2">
    <name type="scientific">marine sediment metagenome</name>
    <dbReference type="NCBI Taxonomy" id="412755"/>
    <lineage>
        <taxon>unclassified sequences</taxon>
        <taxon>metagenomes</taxon>
        <taxon>ecological metagenomes</taxon>
    </lineage>
</organism>